<dbReference type="Proteomes" id="UP000800036">
    <property type="component" value="Unassembled WGS sequence"/>
</dbReference>
<accession>A0A6A5VP89</accession>
<dbReference type="SUPFAM" id="SSF51735">
    <property type="entry name" value="NAD(P)-binding Rossmann-fold domains"/>
    <property type="match status" value="1"/>
</dbReference>
<organism evidence="1 2">
    <name type="scientific">Bimuria novae-zelandiae CBS 107.79</name>
    <dbReference type="NCBI Taxonomy" id="1447943"/>
    <lineage>
        <taxon>Eukaryota</taxon>
        <taxon>Fungi</taxon>
        <taxon>Dikarya</taxon>
        <taxon>Ascomycota</taxon>
        <taxon>Pezizomycotina</taxon>
        <taxon>Dothideomycetes</taxon>
        <taxon>Pleosporomycetidae</taxon>
        <taxon>Pleosporales</taxon>
        <taxon>Massarineae</taxon>
        <taxon>Didymosphaeriaceae</taxon>
        <taxon>Bimuria</taxon>
    </lineage>
</organism>
<evidence type="ECO:0000313" key="1">
    <source>
        <dbReference type="EMBL" id="KAF1979154.1"/>
    </source>
</evidence>
<protein>
    <recommendedName>
        <fullName evidence="3">NAD(P)-binding protein</fullName>
    </recommendedName>
</protein>
<dbReference type="AlphaFoldDB" id="A0A6A5VP89"/>
<keyword evidence="2" id="KW-1185">Reference proteome</keyword>
<evidence type="ECO:0008006" key="3">
    <source>
        <dbReference type="Google" id="ProtNLM"/>
    </source>
</evidence>
<dbReference type="EMBL" id="ML976658">
    <property type="protein sequence ID" value="KAF1979154.1"/>
    <property type="molecule type" value="Genomic_DNA"/>
</dbReference>
<name>A0A6A5VP89_9PLEO</name>
<gene>
    <name evidence="1" type="ORF">BU23DRAFT_563383</name>
</gene>
<reference evidence="1" key="1">
    <citation type="journal article" date="2020" name="Stud. Mycol.">
        <title>101 Dothideomycetes genomes: a test case for predicting lifestyles and emergence of pathogens.</title>
        <authorList>
            <person name="Haridas S."/>
            <person name="Albert R."/>
            <person name="Binder M."/>
            <person name="Bloem J."/>
            <person name="Labutti K."/>
            <person name="Salamov A."/>
            <person name="Andreopoulos B."/>
            <person name="Baker S."/>
            <person name="Barry K."/>
            <person name="Bills G."/>
            <person name="Bluhm B."/>
            <person name="Cannon C."/>
            <person name="Castanera R."/>
            <person name="Culley D."/>
            <person name="Daum C."/>
            <person name="Ezra D."/>
            <person name="Gonzalez J."/>
            <person name="Henrissat B."/>
            <person name="Kuo A."/>
            <person name="Liang C."/>
            <person name="Lipzen A."/>
            <person name="Lutzoni F."/>
            <person name="Magnuson J."/>
            <person name="Mondo S."/>
            <person name="Nolan M."/>
            <person name="Ohm R."/>
            <person name="Pangilinan J."/>
            <person name="Park H.-J."/>
            <person name="Ramirez L."/>
            <person name="Alfaro M."/>
            <person name="Sun H."/>
            <person name="Tritt A."/>
            <person name="Yoshinaga Y."/>
            <person name="Zwiers L.-H."/>
            <person name="Turgeon B."/>
            <person name="Goodwin S."/>
            <person name="Spatafora J."/>
            <person name="Crous P."/>
            <person name="Grigoriev I."/>
        </authorList>
    </citation>
    <scope>NUCLEOTIDE SEQUENCE</scope>
    <source>
        <strain evidence="1">CBS 107.79</strain>
    </source>
</reference>
<sequence length="119" mass="13004">MGLFHSTKDFLYGTERIRVNVLLPNMTDTQMVTGIIAAYKANGVPINEPKHVANAFLHSLLTDVSGEAFYVSGGKVYGIEKCLDAIKPQWLGQSRFNELMAGQQDLEAGSEWAKAKGGE</sequence>
<dbReference type="InterPro" id="IPR036291">
    <property type="entry name" value="NAD(P)-bd_dom_sf"/>
</dbReference>
<dbReference type="Gene3D" id="3.40.50.720">
    <property type="entry name" value="NAD(P)-binding Rossmann-like Domain"/>
    <property type="match status" value="1"/>
</dbReference>
<evidence type="ECO:0000313" key="2">
    <source>
        <dbReference type="Proteomes" id="UP000800036"/>
    </source>
</evidence>
<dbReference type="OrthoDB" id="37659at2759"/>
<proteinExistence type="predicted"/>